<evidence type="ECO:0000259" key="1">
    <source>
        <dbReference type="PROSITE" id="PS51462"/>
    </source>
</evidence>
<dbReference type="PANTHER" id="PTHR10885:SF0">
    <property type="entry name" value="ISOPENTENYL-DIPHOSPHATE DELTA-ISOMERASE"/>
    <property type="match status" value="1"/>
</dbReference>
<keyword evidence="3" id="KW-1185">Reference proteome</keyword>
<dbReference type="Gene3D" id="3.90.79.10">
    <property type="entry name" value="Nucleoside Triphosphate Pyrophosphohydrolase"/>
    <property type="match status" value="1"/>
</dbReference>
<dbReference type="Proteomes" id="UP000282028">
    <property type="component" value="Unassembled WGS sequence"/>
</dbReference>
<protein>
    <submittedName>
        <fullName evidence="2">NUDIX domain-containing protein</fullName>
    </submittedName>
</protein>
<dbReference type="PANTHER" id="PTHR10885">
    <property type="entry name" value="ISOPENTENYL-DIPHOSPHATE DELTA-ISOMERASE"/>
    <property type="match status" value="1"/>
</dbReference>
<accession>A0A3M8C7C5</accession>
<gene>
    <name evidence="2" type="ORF">EDM52_14960</name>
</gene>
<feature type="domain" description="Nudix hydrolase" evidence="1">
    <location>
        <begin position="29"/>
        <end position="168"/>
    </location>
</feature>
<dbReference type="InterPro" id="IPR015797">
    <property type="entry name" value="NUDIX_hydrolase-like_dom_sf"/>
</dbReference>
<dbReference type="GO" id="GO:0003824">
    <property type="term" value="F:catalytic activity"/>
    <property type="evidence" value="ECO:0007669"/>
    <property type="project" value="UniProtKB-ARBA"/>
</dbReference>
<comment type="caution">
    <text evidence="2">The sequence shown here is derived from an EMBL/GenBank/DDBJ whole genome shotgun (WGS) entry which is preliminary data.</text>
</comment>
<evidence type="ECO:0000313" key="3">
    <source>
        <dbReference type="Proteomes" id="UP000282028"/>
    </source>
</evidence>
<proteinExistence type="predicted"/>
<dbReference type="OrthoDB" id="9780586at2"/>
<dbReference type="AlphaFoldDB" id="A0A3M8C7C5"/>
<organism evidence="2 3">
    <name type="scientific">Brevibacillus invocatus</name>
    <dbReference type="NCBI Taxonomy" id="173959"/>
    <lineage>
        <taxon>Bacteria</taxon>
        <taxon>Bacillati</taxon>
        <taxon>Bacillota</taxon>
        <taxon>Bacilli</taxon>
        <taxon>Bacillales</taxon>
        <taxon>Paenibacillaceae</taxon>
        <taxon>Brevibacillus</taxon>
    </lineage>
</organism>
<name>A0A3M8C7C5_9BACL</name>
<dbReference type="CDD" id="cd04692">
    <property type="entry name" value="NUDIX_Hydrolase"/>
    <property type="match status" value="1"/>
</dbReference>
<dbReference type="SUPFAM" id="SSF55811">
    <property type="entry name" value="Nudix"/>
    <property type="match status" value="1"/>
</dbReference>
<sequence>MAEERLDIYDEAGVHLGSEARSEVHRLGLWHQTFHCWIYRKDGEQIDLLFQKRHPQKDTCPNLLDITSAGHLLAGETPEDGVRELEEELGLSVAFSALTSLGTIRDVTSAPGIMDKEICHVFLFECDQPLSAYTLQEEEVVGLLWVKLDEVGKLFKKEIPHVSASGFLLKAGEGARDCELQLREADFVPHEAHYYQQVFDALKRHV</sequence>
<dbReference type="InterPro" id="IPR000086">
    <property type="entry name" value="NUDIX_hydrolase_dom"/>
</dbReference>
<dbReference type="RefSeq" id="WP_122909780.1">
    <property type="nucleotide sequence ID" value="NZ_CBCSBE010000007.1"/>
</dbReference>
<reference evidence="2 3" key="1">
    <citation type="submission" date="2018-10" db="EMBL/GenBank/DDBJ databases">
        <title>Phylogenomics of Brevibacillus.</title>
        <authorList>
            <person name="Dunlap C."/>
        </authorList>
    </citation>
    <scope>NUCLEOTIDE SEQUENCE [LARGE SCALE GENOMIC DNA]</scope>
    <source>
        <strain evidence="2 3">JCM 12215</strain>
    </source>
</reference>
<dbReference type="PROSITE" id="PS51462">
    <property type="entry name" value="NUDIX"/>
    <property type="match status" value="1"/>
</dbReference>
<evidence type="ECO:0000313" key="2">
    <source>
        <dbReference type="EMBL" id="RNB71538.1"/>
    </source>
</evidence>
<dbReference type="Pfam" id="PF00293">
    <property type="entry name" value="NUDIX"/>
    <property type="match status" value="1"/>
</dbReference>
<dbReference type="EMBL" id="RHHR01000028">
    <property type="protein sequence ID" value="RNB71538.1"/>
    <property type="molecule type" value="Genomic_DNA"/>
</dbReference>